<name>A0A937XGB7_UNCW3</name>
<evidence type="ECO:0000313" key="2">
    <source>
        <dbReference type="Proteomes" id="UP000779900"/>
    </source>
</evidence>
<sequence length="240" mass="27238">MTEPGLGRLRAELEGITLARLGALPSYGIFLPGRAAWRNRIITCLYARDRTPIAFSTIVFYSLALGGRVHHVFQLGLVVANSRSGDRTIVPLYSYPLTYVLGLRGFREYWIAQTAMIPNLIGFVTDTFVDVFPHYRHRRPPAPRVREIARLLVSGHGEEFGAGPDSRFNDETFAVSRCYDGPAELLRKSWEEVAKHRDPRCNELCRRTLDYTRGDDLLLIGRVNLAMLLRRVLGWAAKHE</sequence>
<evidence type="ECO:0000313" key="1">
    <source>
        <dbReference type="EMBL" id="MBM3331894.1"/>
    </source>
</evidence>
<dbReference type="Proteomes" id="UP000779900">
    <property type="component" value="Unassembled WGS sequence"/>
</dbReference>
<proteinExistence type="predicted"/>
<dbReference type="EMBL" id="VGIR01000049">
    <property type="protein sequence ID" value="MBM3331894.1"/>
    <property type="molecule type" value="Genomic_DNA"/>
</dbReference>
<protein>
    <submittedName>
        <fullName evidence="1">Uncharacterized protein</fullName>
    </submittedName>
</protein>
<dbReference type="AlphaFoldDB" id="A0A937XGB7"/>
<organism evidence="1 2">
    <name type="scientific">candidate division WOR-3 bacterium</name>
    <dbReference type="NCBI Taxonomy" id="2052148"/>
    <lineage>
        <taxon>Bacteria</taxon>
        <taxon>Bacteria division WOR-3</taxon>
    </lineage>
</organism>
<reference evidence="1" key="1">
    <citation type="submission" date="2019-03" db="EMBL/GenBank/DDBJ databases">
        <title>Lake Tanganyika Metagenome-Assembled Genomes (MAGs).</title>
        <authorList>
            <person name="Tran P."/>
        </authorList>
    </citation>
    <scope>NUCLEOTIDE SEQUENCE</scope>
    <source>
        <strain evidence="1">K_DeepCast_150m_m2_040</strain>
    </source>
</reference>
<comment type="caution">
    <text evidence="1">The sequence shown here is derived from an EMBL/GenBank/DDBJ whole genome shotgun (WGS) entry which is preliminary data.</text>
</comment>
<accession>A0A937XGB7</accession>
<gene>
    <name evidence="1" type="ORF">FJY68_08620</name>
</gene>